<dbReference type="VEuPathDB" id="AmoebaDB:EIN_230660"/>
<evidence type="ECO:0000313" key="1">
    <source>
        <dbReference type="EMBL" id="ELP88473.1"/>
    </source>
</evidence>
<accession>A0A0A1U910</accession>
<dbReference type="KEGG" id="eiv:EIN_230660"/>
<dbReference type="Proteomes" id="UP000014680">
    <property type="component" value="Unassembled WGS sequence"/>
</dbReference>
<keyword evidence="2" id="KW-1185">Reference proteome</keyword>
<evidence type="ECO:0000313" key="2">
    <source>
        <dbReference type="Proteomes" id="UP000014680"/>
    </source>
</evidence>
<proteinExistence type="predicted"/>
<dbReference type="GeneID" id="14887155"/>
<dbReference type="RefSeq" id="XP_004255244.1">
    <property type="nucleotide sequence ID" value="XM_004255196.1"/>
</dbReference>
<gene>
    <name evidence="1" type="ORF">EIN_230660</name>
</gene>
<organism evidence="1 2">
    <name type="scientific">Entamoeba invadens IP1</name>
    <dbReference type="NCBI Taxonomy" id="370355"/>
    <lineage>
        <taxon>Eukaryota</taxon>
        <taxon>Amoebozoa</taxon>
        <taxon>Evosea</taxon>
        <taxon>Archamoebae</taxon>
        <taxon>Mastigamoebida</taxon>
        <taxon>Entamoebidae</taxon>
        <taxon>Entamoeba</taxon>
    </lineage>
</organism>
<name>A0A0A1U910_ENTIV</name>
<protein>
    <submittedName>
        <fullName evidence="1">Uncharacterized protein</fullName>
    </submittedName>
</protein>
<dbReference type="EMBL" id="KB206756">
    <property type="protein sequence ID" value="ELP88473.1"/>
    <property type="molecule type" value="Genomic_DNA"/>
</dbReference>
<sequence length="382" mass="44444">MRLLSVRIFKTKVLEVIKKGDALAKQAATIDLQNVRQMEHLIHRHITLVERELAFDLTKLSQQMLRRVKKLKDKYLDSVYASALMKNTYQMDVLKRKIFNLNAFLKCAPILEKAESYNHTLSLLKNDNMTFSVRDYDSVEQTHLKQEWKFNKIVVDETKALNRELQNLFKRRELLKIAFKLGKRVIEELDIANNDVRLVEKGIESIRREVQESVLESETIYSLLLARGMALRSTFLSSLIQFVQSQKSAILSKLPKRDYERLMAELHFIKADQIVGNLNQIRNKNLRFVQFGLKEIQIAQLELKECERTRDPLTANVINTIGEWNQTVNKGIIRVRKSKRPTYSLKTKMNSVLYVLMWTANSSCVVAREKFGGNWASVAKQV</sequence>
<dbReference type="AlphaFoldDB" id="A0A0A1U910"/>
<reference evidence="1 2" key="1">
    <citation type="submission" date="2012-10" db="EMBL/GenBank/DDBJ databases">
        <authorList>
            <person name="Zafar N."/>
            <person name="Inman J."/>
            <person name="Hall N."/>
            <person name="Lorenzi H."/>
            <person name="Caler E."/>
        </authorList>
    </citation>
    <scope>NUCLEOTIDE SEQUENCE [LARGE SCALE GENOMIC DNA]</scope>
    <source>
        <strain evidence="1 2">IP1</strain>
    </source>
</reference>